<accession>A0A2P7NT90</accession>
<evidence type="ECO:0000313" key="3">
    <source>
        <dbReference type="EMBL" id="PSJ16692.1"/>
    </source>
</evidence>
<dbReference type="EMBL" id="PXXU01000039">
    <property type="protein sequence ID" value="PSJ16692.1"/>
    <property type="molecule type" value="Genomic_DNA"/>
</dbReference>
<comment type="caution">
    <text evidence="3">The sequence shown here is derived from an EMBL/GenBank/DDBJ whole genome shotgun (WGS) entry which is preliminary data.</text>
</comment>
<evidence type="ECO:0000313" key="4">
    <source>
        <dbReference type="Proteomes" id="UP000241912"/>
    </source>
</evidence>
<dbReference type="AlphaFoldDB" id="A0A2P7NT90"/>
<dbReference type="Pfam" id="PF01571">
    <property type="entry name" value="GCV_T"/>
    <property type="match status" value="1"/>
</dbReference>
<dbReference type="PANTHER" id="PTHR22602">
    <property type="entry name" value="TRANSFERASE CAF17, MITOCHONDRIAL-RELATED"/>
    <property type="match status" value="1"/>
</dbReference>
<evidence type="ECO:0000259" key="2">
    <source>
        <dbReference type="Pfam" id="PF01571"/>
    </source>
</evidence>
<feature type="binding site" evidence="1">
    <location>
        <position position="182"/>
    </location>
    <ligand>
        <name>substrate</name>
    </ligand>
</feature>
<dbReference type="Gene3D" id="2.40.30.160">
    <property type="match status" value="1"/>
</dbReference>
<evidence type="ECO:0000256" key="1">
    <source>
        <dbReference type="PIRSR" id="PIRSR006487-1"/>
    </source>
</evidence>
<name>A0A2P7NT90_9PROT</name>
<dbReference type="GO" id="GO:0016226">
    <property type="term" value="P:iron-sulfur cluster assembly"/>
    <property type="evidence" value="ECO:0007669"/>
    <property type="project" value="TreeGrafter"/>
</dbReference>
<organism evidence="3 4">
    <name type="scientific">Nitrosomonas supralitoralis</name>
    <dbReference type="NCBI Taxonomy" id="2116706"/>
    <lineage>
        <taxon>Bacteria</taxon>
        <taxon>Pseudomonadati</taxon>
        <taxon>Pseudomonadota</taxon>
        <taxon>Betaproteobacteria</taxon>
        <taxon>Nitrosomonadales</taxon>
        <taxon>Nitrosomonadaceae</taxon>
        <taxon>Nitrosomonas</taxon>
    </lineage>
</organism>
<dbReference type="OrthoDB" id="9796287at2"/>
<dbReference type="SUPFAM" id="SSF101790">
    <property type="entry name" value="Aminomethyltransferase beta-barrel domain"/>
    <property type="match status" value="1"/>
</dbReference>
<sequence>MNSVWQSYLHDQHAVIENDRVLHFGDIAVELKDTQNKVIMTDLSHRGLIKFSGDDAKNFLQSQLSCDIREINSEMAQYGGYCTFKGRILASFFLWQKHQDVFMQLPANLVASTIKRLSLYVLRSKVQLTDISNALIRIGISGPNVSVLAAELCRSENNTDHAIHAAHIEKTSILHVAHNRIELITPVENAPAVWERFNQYAKPVGTSCWDWLDIQSGIPVIQPETQEAFLPQMINLDAIGGVSFKKGCYPGQEIVARTQYLGKLKRRMFLVHIITTEMIKVGDALYSADMADQSCGNIVNIAPSPYGGYDALAVIQQSSVNTCNIHWQSLQGPKLEIKSLPYTLPA</sequence>
<dbReference type="NCBIfam" id="TIGR03317">
    <property type="entry name" value="ygfZ_signature"/>
    <property type="match status" value="1"/>
</dbReference>
<dbReference type="InterPro" id="IPR017703">
    <property type="entry name" value="YgfZ/GCV_T_CS"/>
</dbReference>
<dbReference type="InterPro" id="IPR045179">
    <property type="entry name" value="YgfZ/GcvT"/>
</dbReference>
<protein>
    <submittedName>
        <fullName evidence="3">Folate-binding protein</fullName>
    </submittedName>
</protein>
<reference evidence="3 4" key="1">
    <citation type="submission" date="2018-03" db="EMBL/GenBank/DDBJ databases">
        <title>Draft genome of Nitrosomonas supralitoralis APG5.</title>
        <authorList>
            <person name="Urakawa H."/>
            <person name="Lopez J.V."/>
        </authorList>
    </citation>
    <scope>NUCLEOTIDE SEQUENCE [LARGE SCALE GENOMIC DNA]</scope>
    <source>
        <strain evidence="3 4">APG5</strain>
    </source>
</reference>
<dbReference type="Gene3D" id="3.30.70.1630">
    <property type="match status" value="1"/>
</dbReference>
<dbReference type="InterPro" id="IPR029043">
    <property type="entry name" value="GcvT/YgfZ_C"/>
</dbReference>
<dbReference type="PIRSF" id="PIRSF006487">
    <property type="entry name" value="GcvT"/>
    <property type="match status" value="1"/>
</dbReference>
<dbReference type="Gene3D" id="3.30.70.1400">
    <property type="entry name" value="Aminomethyltransferase beta-barrel domains"/>
    <property type="match status" value="1"/>
</dbReference>
<feature type="domain" description="GCVT N-terminal" evidence="2">
    <location>
        <begin position="24"/>
        <end position="238"/>
    </location>
</feature>
<gene>
    <name evidence="3" type="ORF">C7H79_12060</name>
</gene>
<keyword evidence="4" id="KW-1185">Reference proteome</keyword>
<dbReference type="PANTHER" id="PTHR22602:SF0">
    <property type="entry name" value="TRANSFERASE CAF17, MITOCHONDRIAL-RELATED"/>
    <property type="match status" value="1"/>
</dbReference>
<dbReference type="RefSeq" id="WP_106707511.1">
    <property type="nucleotide sequence ID" value="NZ_PXXU01000039.1"/>
</dbReference>
<dbReference type="Proteomes" id="UP000241912">
    <property type="component" value="Unassembled WGS sequence"/>
</dbReference>
<dbReference type="SUPFAM" id="SSF103025">
    <property type="entry name" value="Folate-binding domain"/>
    <property type="match status" value="1"/>
</dbReference>
<dbReference type="InterPro" id="IPR006222">
    <property type="entry name" value="GCVT_N"/>
</dbReference>
<proteinExistence type="predicted"/>